<evidence type="ECO:0000313" key="2">
    <source>
        <dbReference type="Proteomes" id="UP001164250"/>
    </source>
</evidence>
<comment type="caution">
    <text evidence="1">The sequence shown here is derived from an EMBL/GenBank/DDBJ whole genome shotgun (WGS) entry which is preliminary data.</text>
</comment>
<name>A0ACC1ALZ7_9ROSI</name>
<dbReference type="Proteomes" id="UP001164250">
    <property type="component" value="Chromosome 9"/>
</dbReference>
<dbReference type="EMBL" id="CM047905">
    <property type="protein sequence ID" value="KAJ0087711.1"/>
    <property type="molecule type" value="Genomic_DNA"/>
</dbReference>
<proteinExistence type="predicted"/>
<keyword evidence="2" id="KW-1185">Reference proteome</keyword>
<protein>
    <submittedName>
        <fullName evidence="1">Uncharacterized protein</fullName>
    </submittedName>
</protein>
<reference evidence="2" key="1">
    <citation type="journal article" date="2023" name="G3 (Bethesda)">
        <title>Genome assembly and association tests identify interacting loci associated with vigor, precocity, and sex in interspecific pistachio rootstocks.</title>
        <authorList>
            <person name="Palmer W."/>
            <person name="Jacygrad E."/>
            <person name="Sagayaradj S."/>
            <person name="Cavanaugh K."/>
            <person name="Han R."/>
            <person name="Bertier L."/>
            <person name="Beede B."/>
            <person name="Kafkas S."/>
            <person name="Golino D."/>
            <person name="Preece J."/>
            <person name="Michelmore R."/>
        </authorList>
    </citation>
    <scope>NUCLEOTIDE SEQUENCE [LARGE SCALE GENOMIC DNA]</scope>
</reference>
<evidence type="ECO:0000313" key="1">
    <source>
        <dbReference type="EMBL" id="KAJ0087711.1"/>
    </source>
</evidence>
<organism evidence="1 2">
    <name type="scientific">Pistacia atlantica</name>
    <dbReference type="NCBI Taxonomy" id="434234"/>
    <lineage>
        <taxon>Eukaryota</taxon>
        <taxon>Viridiplantae</taxon>
        <taxon>Streptophyta</taxon>
        <taxon>Embryophyta</taxon>
        <taxon>Tracheophyta</taxon>
        <taxon>Spermatophyta</taxon>
        <taxon>Magnoliopsida</taxon>
        <taxon>eudicotyledons</taxon>
        <taxon>Gunneridae</taxon>
        <taxon>Pentapetalae</taxon>
        <taxon>rosids</taxon>
        <taxon>malvids</taxon>
        <taxon>Sapindales</taxon>
        <taxon>Anacardiaceae</taxon>
        <taxon>Pistacia</taxon>
    </lineage>
</organism>
<gene>
    <name evidence="1" type="ORF">Patl1_32747</name>
</gene>
<sequence>MEVAPLLQAAKALRLNIIGLSFHVGSVTTDGGFVPDLQFNEVATIVKAPMSLD</sequence>
<accession>A0ACC1ALZ7</accession>